<dbReference type="PANTHER" id="PTHR34835">
    <property type="entry name" value="OS07G0283600 PROTEIN-RELATED"/>
    <property type="match status" value="1"/>
</dbReference>
<dbReference type="Proteomes" id="UP000823388">
    <property type="component" value="Chromosome 5K"/>
</dbReference>
<organism evidence="1 2">
    <name type="scientific">Panicum virgatum</name>
    <name type="common">Blackwell switchgrass</name>
    <dbReference type="NCBI Taxonomy" id="38727"/>
    <lineage>
        <taxon>Eukaryota</taxon>
        <taxon>Viridiplantae</taxon>
        <taxon>Streptophyta</taxon>
        <taxon>Embryophyta</taxon>
        <taxon>Tracheophyta</taxon>
        <taxon>Spermatophyta</taxon>
        <taxon>Magnoliopsida</taxon>
        <taxon>Liliopsida</taxon>
        <taxon>Poales</taxon>
        <taxon>Poaceae</taxon>
        <taxon>PACMAD clade</taxon>
        <taxon>Panicoideae</taxon>
        <taxon>Panicodae</taxon>
        <taxon>Paniceae</taxon>
        <taxon>Panicinae</taxon>
        <taxon>Panicum</taxon>
        <taxon>Panicum sect. Hiantes</taxon>
    </lineage>
</organism>
<dbReference type="AlphaFoldDB" id="A0A8T0SK28"/>
<proteinExistence type="predicted"/>
<evidence type="ECO:0000313" key="1">
    <source>
        <dbReference type="EMBL" id="KAG2597378.1"/>
    </source>
</evidence>
<accession>A0A8T0SK28</accession>
<reference evidence="1" key="1">
    <citation type="submission" date="2020-05" db="EMBL/GenBank/DDBJ databases">
        <title>WGS assembly of Panicum virgatum.</title>
        <authorList>
            <person name="Lovell J.T."/>
            <person name="Jenkins J."/>
            <person name="Shu S."/>
            <person name="Juenger T.E."/>
            <person name="Schmutz J."/>
        </authorList>
    </citation>
    <scope>NUCLEOTIDE SEQUENCE</scope>
    <source>
        <strain evidence="1">AP13</strain>
    </source>
</reference>
<name>A0A8T0SK28_PANVG</name>
<comment type="caution">
    <text evidence="1">The sequence shown here is derived from an EMBL/GenBank/DDBJ whole genome shotgun (WGS) entry which is preliminary data.</text>
</comment>
<evidence type="ECO:0000313" key="2">
    <source>
        <dbReference type="Proteomes" id="UP000823388"/>
    </source>
</evidence>
<keyword evidence="2" id="KW-1185">Reference proteome</keyword>
<protein>
    <submittedName>
        <fullName evidence="1">Uncharacterized protein</fullName>
    </submittedName>
</protein>
<dbReference type="EMBL" id="CM029045">
    <property type="protein sequence ID" value="KAG2597378.1"/>
    <property type="molecule type" value="Genomic_DNA"/>
</dbReference>
<gene>
    <name evidence="1" type="ORF">PVAP13_5KG253807</name>
</gene>
<feature type="non-terminal residue" evidence="1">
    <location>
        <position position="1"/>
    </location>
</feature>
<feature type="non-terminal residue" evidence="1">
    <location>
        <position position="185"/>
    </location>
</feature>
<sequence length="185" mass="21031">LPNKGDEVKYELDDDAINFIQSKYGIVRGSAPKIEEIVNRIKSNKVANEDILRSWLMIAVSTFLCLPTSLGISPRCSPPLVDLSRVKKLNWCEFVVNQLKAAAKKLNKNNSFKGCILLLIIYVDSLAIPNVQIPATMPMIAAWTRNLLDEVIKLDTNRDGSFGKLKWCKTLLFRWMTFIALYRQK</sequence>
<dbReference type="PANTHER" id="PTHR34835:SF34">
    <property type="entry name" value="OS08G0555500 PROTEIN"/>
    <property type="match status" value="1"/>
</dbReference>